<dbReference type="CDD" id="cd00078">
    <property type="entry name" value="HECTc"/>
    <property type="match status" value="1"/>
</dbReference>
<dbReference type="Proteomes" id="UP000006310">
    <property type="component" value="Chromosome 9"/>
</dbReference>
<evidence type="ECO:0000313" key="11">
    <source>
        <dbReference type="Proteomes" id="UP000006310"/>
    </source>
</evidence>
<evidence type="ECO:0000256" key="2">
    <source>
        <dbReference type="ARBA" id="ARBA00004906"/>
    </source>
</evidence>
<keyword evidence="4" id="KW-0808">Transferase</keyword>
<dbReference type="InterPro" id="IPR035983">
    <property type="entry name" value="Hect_E3_ubiquitin_ligase"/>
</dbReference>
<reference evidence="10 11" key="1">
    <citation type="journal article" date="2011" name="Proc. Natl. Acad. Sci. U.S.A.">
        <title>Evolutionary erosion of yeast sex chromosomes by mating-type switching accidents.</title>
        <authorList>
            <person name="Gordon J.L."/>
            <person name="Armisen D."/>
            <person name="Proux-Wera E."/>
            <person name="Oheigeartaigh S.S."/>
            <person name="Byrne K.P."/>
            <person name="Wolfe K.H."/>
        </authorList>
    </citation>
    <scope>NUCLEOTIDE SEQUENCE [LARGE SCALE GENOMIC DNA]</scope>
    <source>
        <strain evidence="11">ATCC MYA-139 / BCRC 22969 / CBS 8797 / CCRC 22969 / KCTC 17520 / NBRC 10181 / NCYC 3082</strain>
    </source>
</reference>
<dbReference type="OrthoDB" id="8068875at2759"/>
<evidence type="ECO:0000256" key="5">
    <source>
        <dbReference type="ARBA" id="ARBA00022786"/>
    </source>
</evidence>
<evidence type="ECO:0000256" key="1">
    <source>
        <dbReference type="ARBA" id="ARBA00000885"/>
    </source>
</evidence>
<evidence type="ECO:0000256" key="7">
    <source>
        <dbReference type="SAM" id="MobiDB-lite"/>
    </source>
</evidence>
<evidence type="ECO:0000259" key="9">
    <source>
        <dbReference type="PROSITE" id="PS50237"/>
    </source>
</evidence>
<dbReference type="PANTHER" id="PTHR11254:SF444">
    <property type="entry name" value="HECT DOMAIN CONTAINING UBIQUITIN LIGASE"/>
    <property type="match status" value="1"/>
</dbReference>
<feature type="region of interest" description="Disordered" evidence="7">
    <location>
        <begin position="332"/>
        <end position="365"/>
    </location>
</feature>
<dbReference type="SMART" id="SM00119">
    <property type="entry name" value="HECTc"/>
    <property type="match status" value="1"/>
</dbReference>
<dbReference type="Pfam" id="PF00632">
    <property type="entry name" value="HECT"/>
    <property type="match status" value="1"/>
</dbReference>
<comment type="catalytic activity">
    <reaction evidence="1">
        <text>S-ubiquitinyl-[E2 ubiquitin-conjugating enzyme]-L-cysteine + [acceptor protein]-L-lysine = [E2 ubiquitin-conjugating enzyme]-L-cysteine + N(6)-ubiquitinyl-[acceptor protein]-L-lysine.</text>
        <dbReference type="EC" id="2.3.2.26"/>
    </reaction>
</comment>
<dbReference type="GO" id="GO:0031499">
    <property type="term" value="C:TRAMP complex"/>
    <property type="evidence" value="ECO:0007669"/>
    <property type="project" value="EnsemblFungi"/>
</dbReference>
<keyword evidence="8" id="KW-1133">Transmembrane helix</keyword>
<dbReference type="HOGENOM" id="CLU_002173_5_1_1"/>
<feature type="domain" description="HECT" evidence="9">
    <location>
        <begin position="520"/>
        <end position="865"/>
    </location>
</feature>
<evidence type="ECO:0000256" key="8">
    <source>
        <dbReference type="SAM" id="Phobius"/>
    </source>
</evidence>
<evidence type="ECO:0000256" key="4">
    <source>
        <dbReference type="ARBA" id="ARBA00022679"/>
    </source>
</evidence>
<dbReference type="eggNOG" id="KOG0941">
    <property type="taxonomic scope" value="Eukaryota"/>
</dbReference>
<dbReference type="GO" id="GO:0016567">
    <property type="term" value="P:protein ubiquitination"/>
    <property type="evidence" value="ECO:0007669"/>
    <property type="project" value="TreeGrafter"/>
</dbReference>
<dbReference type="Gene3D" id="3.30.2410.10">
    <property type="entry name" value="Hect, E3 ligase catalytic domain"/>
    <property type="match status" value="1"/>
</dbReference>
<feature type="active site" description="Glycyl thioester intermediate" evidence="6">
    <location>
        <position position="833"/>
    </location>
</feature>
<gene>
    <name evidence="10" type="primary">KNAG0I00410</name>
    <name evidence="10" type="ordered locus">KNAG_0I00410</name>
</gene>
<reference evidence="11" key="2">
    <citation type="submission" date="2012-08" db="EMBL/GenBank/DDBJ databases">
        <title>Genome sequence of Kazachstania naganishii.</title>
        <authorList>
            <person name="Gordon J.L."/>
            <person name="Armisen D."/>
            <person name="Proux-Wera E."/>
            <person name="OhEigeartaigh S.S."/>
            <person name="Byrne K.P."/>
            <person name="Wolfe K.H."/>
        </authorList>
    </citation>
    <scope>NUCLEOTIDE SEQUENCE [LARGE SCALE GENOMIC DNA]</scope>
    <source>
        <strain evidence="11">ATCC MYA-139 / BCRC 22969 / CBS 8797 / CCRC 22969 / KCTC 17520 / NBRC 10181 / NCYC 3082</strain>
    </source>
</reference>
<dbReference type="OMA" id="MYYLFGA"/>
<dbReference type="SUPFAM" id="SSF56204">
    <property type="entry name" value="Hect, E3 ligase catalytic domain"/>
    <property type="match status" value="1"/>
</dbReference>
<feature type="region of interest" description="Disordered" evidence="7">
    <location>
        <begin position="1"/>
        <end position="38"/>
    </location>
</feature>
<accession>J7S246</accession>
<dbReference type="PANTHER" id="PTHR11254">
    <property type="entry name" value="HECT DOMAIN UBIQUITIN-PROTEIN LIGASE"/>
    <property type="match status" value="1"/>
</dbReference>
<evidence type="ECO:0000313" key="10">
    <source>
        <dbReference type="EMBL" id="CCK71832.1"/>
    </source>
</evidence>
<dbReference type="EC" id="2.3.2.26" evidence="3"/>
<dbReference type="EMBL" id="HE978322">
    <property type="protein sequence ID" value="CCK71832.1"/>
    <property type="molecule type" value="Genomic_DNA"/>
</dbReference>
<proteinExistence type="predicted"/>
<keyword evidence="11" id="KW-1185">Reference proteome</keyword>
<feature type="transmembrane region" description="Helical" evidence="8">
    <location>
        <begin position="591"/>
        <end position="611"/>
    </location>
</feature>
<keyword evidence="5 6" id="KW-0833">Ubl conjugation pathway</keyword>
<dbReference type="KEGG" id="kng:KNAG_0I00410"/>
<keyword evidence="8" id="KW-0812">Transmembrane</keyword>
<dbReference type="GO" id="GO:0061630">
    <property type="term" value="F:ubiquitin protein ligase activity"/>
    <property type="evidence" value="ECO:0007669"/>
    <property type="project" value="UniProtKB-EC"/>
</dbReference>
<comment type="pathway">
    <text evidence="2">Protein modification; protein ubiquitination.</text>
</comment>
<organism evidence="10 11">
    <name type="scientific">Huiozyma naganishii (strain ATCC MYA-139 / BCRC 22969 / CBS 8797 / KCTC 17520 / NBRC 10181 / NCYC 3082 / Yp74L-3)</name>
    <name type="common">Yeast</name>
    <name type="synonym">Kazachstania naganishii</name>
    <dbReference type="NCBI Taxonomy" id="1071383"/>
    <lineage>
        <taxon>Eukaryota</taxon>
        <taxon>Fungi</taxon>
        <taxon>Dikarya</taxon>
        <taxon>Ascomycota</taxon>
        <taxon>Saccharomycotina</taxon>
        <taxon>Saccharomycetes</taxon>
        <taxon>Saccharomycetales</taxon>
        <taxon>Saccharomycetaceae</taxon>
        <taxon>Huiozyma</taxon>
    </lineage>
</organism>
<dbReference type="PROSITE" id="PS50237">
    <property type="entry name" value="HECT"/>
    <property type="match status" value="1"/>
</dbReference>
<dbReference type="AlphaFoldDB" id="J7S246"/>
<dbReference type="GO" id="GO:0005737">
    <property type="term" value="C:cytoplasm"/>
    <property type="evidence" value="ECO:0007669"/>
    <property type="project" value="TreeGrafter"/>
</dbReference>
<keyword evidence="8" id="KW-0472">Membrane</keyword>
<evidence type="ECO:0000256" key="6">
    <source>
        <dbReference type="PROSITE-ProRule" id="PRU00104"/>
    </source>
</evidence>
<sequence>MGFLFSRKNSRKKTASSEAVTKTKVPERAVSDPLANKPKDAVKQKSDILDLSGSSFISKCLCCGTNGQIPTGLKKFKCSVCYTTNSLVSGPKGTSANVSTKNKNVVCSLQYLQHIIQSCLKQESKSNNVDPMGRTISSFEPVSQYLTECFHDADILERSFYDLHILESINLKELHAFYDVIMKLPSRKPFYQMICACNDLLKKPKNRIESFRWIFIIWENPACRSCLTLRDDEKGFESPQIKAVAYELTKRCIGYLSHMDGNRDFRSHTLYLKNLPTGTFFNHIETLNLYLTYQLSKILYSRKARTHPTKPSNSKKKNRMSLIMPVVEYQEHLPDSPGVSPTSERSDDSKYFENANNPKNKDVPRIKPYQYQGNWHIRTACALMSIYHAANTVRGAKEYCCYPYNQLSIDKFYNTVLDFIDYKQDFDNWKGLKVKKYLNEIVPNLNVHVKKFSFCRNSFLLSLGVKISIMEFETRKIMEYQAEMAFLDSLDKGKVIAVYFKIKVRRNEIMNDSLRALRQHQGDFLKSLRVEFVNEPGIDAGGLRKEWFMLLTREMLSKQNGLFRYVEESRYCWFEFQPDKLSKQSLASQSFYFLFGVVVGLAIYNGVILDLKFPRALYRKMCSEKLTFADYFELFPQTGKNLKLMLNYSAEDFTDVFGLTFETTYKTRNRKTKKLTTITEELCENGSSLDVTLKNKSRYVDLWIDYYMNSSVDKQFDYFLEGFHQVFGGCNSIGLFNSEELERLLCGDIQENKYDFDMLRSVTKYVNGYADDSPVVQWFWDILFQWDPKMQSKFLQFVTGSDRIPATGITTLPFKISRLKGPTDSMLPIAHTCFNEVSLGNFTNRDVLGQKLFLAVTESQGFEFR</sequence>
<name>J7S246_HUIN7</name>
<dbReference type="STRING" id="1071383.J7S246"/>
<dbReference type="Gene3D" id="3.30.2160.10">
    <property type="entry name" value="Hect, E3 ligase catalytic domain"/>
    <property type="match status" value="1"/>
</dbReference>
<dbReference type="RefSeq" id="XP_022466077.1">
    <property type="nucleotide sequence ID" value="XM_022609709.1"/>
</dbReference>
<dbReference type="InterPro" id="IPR050409">
    <property type="entry name" value="E3_ubiq-protein_ligase"/>
</dbReference>
<dbReference type="GO" id="GO:0006511">
    <property type="term" value="P:ubiquitin-dependent protein catabolic process"/>
    <property type="evidence" value="ECO:0007669"/>
    <property type="project" value="TreeGrafter"/>
</dbReference>
<dbReference type="InterPro" id="IPR000569">
    <property type="entry name" value="HECT_dom"/>
</dbReference>
<evidence type="ECO:0000256" key="3">
    <source>
        <dbReference type="ARBA" id="ARBA00012485"/>
    </source>
</evidence>
<dbReference type="FunFam" id="3.30.2410.10:FF:000003">
    <property type="entry name" value="probable E3 ubiquitin-protein ligase HERC4 isoform X1"/>
    <property type="match status" value="1"/>
</dbReference>
<protein>
    <recommendedName>
        <fullName evidence="3">HECT-type E3 ubiquitin transferase</fullName>
        <ecNumber evidence="3">2.3.2.26</ecNumber>
    </recommendedName>
</protein>
<dbReference type="GeneID" id="34527575"/>
<dbReference type="Gene3D" id="3.90.1750.10">
    <property type="entry name" value="Hect, E3 ligase catalytic domains"/>
    <property type="match status" value="1"/>
</dbReference>